<name>A0AAN6S7E6_9PEZI</name>
<dbReference type="EMBL" id="MU853767">
    <property type="protein sequence ID" value="KAK3943205.1"/>
    <property type="molecule type" value="Genomic_DNA"/>
</dbReference>
<keyword evidence="4" id="KW-1185">Reference proteome</keyword>
<dbReference type="PANTHER" id="PTHR47534">
    <property type="entry name" value="YALI0E05731P"/>
    <property type="match status" value="1"/>
</dbReference>
<gene>
    <name evidence="3" type="ORF">QBC46DRAFT_377811</name>
</gene>
<dbReference type="GO" id="GO:0016491">
    <property type="term" value="F:oxidoreductase activity"/>
    <property type="evidence" value="ECO:0007669"/>
    <property type="project" value="UniProtKB-KW"/>
</dbReference>
<comment type="caution">
    <text evidence="3">The sequence shown here is derived from an EMBL/GenBank/DDBJ whole genome shotgun (WGS) entry which is preliminary data.</text>
</comment>
<evidence type="ECO:0008006" key="5">
    <source>
        <dbReference type="Google" id="ProtNLM"/>
    </source>
</evidence>
<dbReference type="Pfam" id="PF00106">
    <property type="entry name" value="adh_short"/>
    <property type="match status" value="1"/>
</dbReference>
<proteinExistence type="predicted"/>
<dbReference type="AlphaFoldDB" id="A0AAN6S7E6"/>
<feature type="region of interest" description="Disordered" evidence="2">
    <location>
        <begin position="266"/>
        <end position="292"/>
    </location>
</feature>
<evidence type="ECO:0000313" key="4">
    <source>
        <dbReference type="Proteomes" id="UP001303473"/>
    </source>
</evidence>
<organism evidence="3 4">
    <name type="scientific">Diplogelasinospora grovesii</name>
    <dbReference type="NCBI Taxonomy" id="303347"/>
    <lineage>
        <taxon>Eukaryota</taxon>
        <taxon>Fungi</taxon>
        <taxon>Dikarya</taxon>
        <taxon>Ascomycota</taxon>
        <taxon>Pezizomycotina</taxon>
        <taxon>Sordariomycetes</taxon>
        <taxon>Sordariomycetidae</taxon>
        <taxon>Sordariales</taxon>
        <taxon>Diplogelasinosporaceae</taxon>
        <taxon>Diplogelasinospora</taxon>
    </lineage>
</organism>
<protein>
    <recommendedName>
        <fullName evidence="5">Short-chain dehydrogenases/reductase</fullName>
    </recommendedName>
</protein>
<evidence type="ECO:0000256" key="1">
    <source>
        <dbReference type="ARBA" id="ARBA00023002"/>
    </source>
</evidence>
<dbReference type="InterPro" id="IPR002347">
    <property type="entry name" value="SDR_fam"/>
</dbReference>
<dbReference type="InterPro" id="IPR036291">
    <property type="entry name" value="NAD(P)-bd_dom_sf"/>
</dbReference>
<evidence type="ECO:0000313" key="3">
    <source>
        <dbReference type="EMBL" id="KAK3943205.1"/>
    </source>
</evidence>
<dbReference type="SUPFAM" id="SSF51735">
    <property type="entry name" value="NAD(P)-binding Rossmann-fold domains"/>
    <property type="match status" value="1"/>
</dbReference>
<sequence length="358" mass="38957">MVTLEQIQSSNGRIASELPSGLVAVFVGATAGIGETTLKQFAQYAAQPRIYFVGRSREAGSRITSELAEINPEGEYYFISADVSLLRSVDDICREIGKREHYINLLFLTTGTLITGKDTPEDLYYPMAVIYYSRIRFIVDLLPLLQRAPALRRVVTVYTATKEGPVDTNDFQARRLQMLAARGHGSSMMTLALESIALEAPDVSFIHAHPGHVKTNMGKEVRPGGAPPVQMTTIKAVLKVIGPFVNIPFEEAGERQVFFATSARFPARPTSSSSSSSSAASSTNTAGVPLPRDIKVARGTDGEVGSGVYSVNYDGETASAKVEALLARLRNENVVQKLWCHTEKEFVRVTGSAFIVYT</sequence>
<dbReference type="InterPro" id="IPR052228">
    <property type="entry name" value="Sec_Metab_Biosynth_Oxidored"/>
</dbReference>
<keyword evidence="1" id="KW-0560">Oxidoreductase</keyword>
<accession>A0AAN6S7E6</accession>
<dbReference type="Proteomes" id="UP001303473">
    <property type="component" value="Unassembled WGS sequence"/>
</dbReference>
<dbReference type="PANTHER" id="PTHR47534:SF3">
    <property type="entry name" value="ALCOHOL DEHYDROGENASE-LIKE C-TERMINAL DOMAIN-CONTAINING PROTEIN"/>
    <property type="match status" value="1"/>
</dbReference>
<dbReference type="Gene3D" id="3.40.50.720">
    <property type="entry name" value="NAD(P)-binding Rossmann-like Domain"/>
    <property type="match status" value="1"/>
</dbReference>
<reference evidence="4" key="1">
    <citation type="journal article" date="2023" name="Mol. Phylogenet. Evol.">
        <title>Genome-scale phylogeny and comparative genomics of the fungal order Sordariales.</title>
        <authorList>
            <person name="Hensen N."/>
            <person name="Bonometti L."/>
            <person name="Westerberg I."/>
            <person name="Brannstrom I.O."/>
            <person name="Guillou S."/>
            <person name="Cros-Aarteil S."/>
            <person name="Calhoun S."/>
            <person name="Haridas S."/>
            <person name="Kuo A."/>
            <person name="Mondo S."/>
            <person name="Pangilinan J."/>
            <person name="Riley R."/>
            <person name="LaButti K."/>
            <person name="Andreopoulos B."/>
            <person name="Lipzen A."/>
            <person name="Chen C."/>
            <person name="Yan M."/>
            <person name="Daum C."/>
            <person name="Ng V."/>
            <person name="Clum A."/>
            <person name="Steindorff A."/>
            <person name="Ohm R.A."/>
            <person name="Martin F."/>
            <person name="Silar P."/>
            <person name="Natvig D.O."/>
            <person name="Lalanne C."/>
            <person name="Gautier V."/>
            <person name="Ament-Velasquez S.L."/>
            <person name="Kruys A."/>
            <person name="Hutchinson M.I."/>
            <person name="Powell A.J."/>
            <person name="Barry K."/>
            <person name="Miller A.N."/>
            <person name="Grigoriev I.V."/>
            <person name="Debuchy R."/>
            <person name="Gladieux P."/>
            <person name="Hiltunen Thoren M."/>
            <person name="Johannesson H."/>
        </authorList>
    </citation>
    <scope>NUCLEOTIDE SEQUENCE [LARGE SCALE GENOMIC DNA]</scope>
    <source>
        <strain evidence="4">CBS 340.73</strain>
    </source>
</reference>
<feature type="compositionally biased region" description="Low complexity" evidence="2">
    <location>
        <begin position="271"/>
        <end position="282"/>
    </location>
</feature>
<evidence type="ECO:0000256" key="2">
    <source>
        <dbReference type="SAM" id="MobiDB-lite"/>
    </source>
</evidence>